<keyword evidence="3" id="KW-1185">Reference proteome</keyword>
<proteinExistence type="predicted"/>
<feature type="region of interest" description="Disordered" evidence="1">
    <location>
        <begin position="133"/>
        <end position="152"/>
    </location>
</feature>
<protein>
    <submittedName>
        <fullName evidence="2">Uncharacterized protein</fullName>
    </submittedName>
</protein>
<name>A0A4Y2SJY1_ARAVE</name>
<evidence type="ECO:0000313" key="2">
    <source>
        <dbReference type="EMBL" id="GBN88564.1"/>
    </source>
</evidence>
<reference evidence="2 3" key="1">
    <citation type="journal article" date="2019" name="Sci. Rep.">
        <title>Orb-weaving spider Araneus ventricosus genome elucidates the spidroin gene catalogue.</title>
        <authorList>
            <person name="Kono N."/>
            <person name="Nakamura H."/>
            <person name="Ohtoshi R."/>
            <person name="Moran D.A.P."/>
            <person name="Shinohara A."/>
            <person name="Yoshida Y."/>
            <person name="Fujiwara M."/>
            <person name="Mori M."/>
            <person name="Tomita M."/>
            <person name="Arakawa K."/>
        </authorList>
    </citation>
    <scope>NUCLEOTIDE SEQUENCE [LARGE SCALE GENOMIC DNA]</scope>
</reference>
<accession>A0A4Y2SJY1</accession>
<evidence type="ECO:0000313" key="3">
    <source>
        <dbReference type="Proteomes" id="UP000499080"/>
    </source>
</evidence>
<dbReference type="EMBL" id="BGPR01022344">
    <property type="protein sequence ID" value="GBN88564.1"/>
    <property type="molecule type" value="Genomic_DNA"/>
</dbReference>
<dbReference type="Proteomes" id="UP000499080">
    <property type="component" value="Unassembled WGS sequence"/>
</dbReference>
<sequence>MTTVFDHPAYSPDLAPSDFHLSSTCKGSSPGSISIGTTRRANGFPTLAPISGGGFLRHRYTEVCFTAWHVLQFRCFLSGPFTSNPKWNCWNTRRKNQSSRSKTMKFGTNDSNRWNSNELKIQHFMRRFQFGGSSEGSGKIKGSAYIETSRRG</sequence>
<dbReference type="AlphaFoldDB" id="A0A4Y2SJY1"/>
<organism evidence="2 3">
    <name type="scientific">Araneus ventricosus</name>
    <name type="common">Orbweaver spider</name>
    <name type="synonym">Epeira ventricosa</name>
    <dbReference type="NCBI Taxonomy" id="182803"/>
    <lineage>
        <taxon>Eukaryota</taxon>
        <taxon>Metazoa</taxon>
        <taxon>Ecdysozoa</taxon>
        <taxon>Arthropoda</taxon>
        <taxon>Chelicerata</taxon>
        <taxon>Arachnida</taxon>
        <taxon>Araneae</taxon>
        <taxon>Araneomorphae</taxon>
        <taxon>Entelegynae</taxon>
        <taxon>Araneoidea</taxon>
        <taxon>Araneidae</taxon>
        <taxon>Araneus</taxon>
    </lineage>
</organism>
<gene>
    <name evidence="2" type="ORF">AVEN_192858_1</name>
</gene>
<comment type="caution">
    <text evidence="2">The sequence shown here is derived from an EMBL/GenBank/DDBJ whole genome shotgun (WGS) entry which is preliminary data.</text>
</comment>
<evidence type="ECO:0000256" key="1">
    <source>
        <dbReference type="SAM" id="MobiDB-lite"/>
    </source>
</evidence>